<protein>
    <recommendedName>
        <fullName evidence="2">DedA family protein</fullName>
    </recommendedName>
</protein>
<feature type="non-terminal residue" evidence="1">
    <location>
        <position position="86"/>
    </location>
</feature>
<evidence type="ECO:0000313" key="1">
    <source>
        <dbReference type="EMBL" id="SVE59975.1"/>
    </source>
</evidence>
<gene>
    <name evidence="1" type="ORF">METZ01_LOCUS512829</name>
</gene>
<sequence length="86" mass="9218">MELPQVVAYALIAFGSALENVFPPVPSDTFVILGAVLTEHGTLRPVPILASAWIANVAGAMCIYGIARQRGPGFFEEGWGQRLLHP</sequence>
<dbReference type="AlphaFoldDB" id="A0A383EUQ1"/>
<proteinExistence type="predicted"/>
<dbReference type="EMBL" id="UINC01228593">
    <property type="protein sequence ID" value="SVE59975.1"/>
    <property type="molecule type" value="Genomic_DNA"/>
</dbReference>
<name>A0A383EUQ1_9ZZZZ</name>
<organism evidence="1">
    <name type="scientific">marine metagenome</name>
    <dbReference type="NCBI Taxonomy" id="408172"/>
    <lineage>
        <taxon>unclassified sequences</taxon>
        <taxon>metagenomes</taxon>
        <taxon>ecological metagenomes</taxon>
    </lineage>
</organism>
<reference evidence="1" key="1">
    <citation type="submission" date="2018-05" db="EMBL/GenBank/DDBJ databases">
        <authorList>
            <person name="Lanie J.A."/>
            <person name="Ng W.-L."/>
            <person name="Kazmierczak K.M."/>
            <person name="Andrzejewski T.M."/>
            <person name="Davidsen T.M."/>
            <person name="Wayne K.J."/>
            <person name="Tettelin H."/>
            <person name="Glass J.I."/>
            <person name="Rusch D."/>
            <person name="Podicherti R."/>
            <person name="Tsui H.-C.T."/>
            <person name="Winkler M.E."/>
        </authorList>
    </citation>
    <scope>NUCLEOTIDE SEQUENCE</scope>
</reference>
<accession>A0A383EUQ1</accession>
<evidence type="ECO:0008006" key="2">
    <source>
        <dbReference type="Google" id="ProtNLM"/>
    </source>
</evidence>